<name>A0A7I7L0X4_9MYCO</name>
<dbReference type="EMBL" id="AP022569">
    <property type="protein sequence ID" value="BBX47773.1"/>
    <property type="molecule type" value="Genomic_DNA"/>
</dbReference>
<evidence type="ECO:0000256" key="1">
    <source>
        <dbReference type="SAM" id="MobiDB-lite"/>
    </source>
</evidence>
<dbReference type="Proteomes" id="UP000465866">
    <property type="component" value="Chromosome"/>
</dbReference>
<organism evidence="3 4">
    <name type="scientific">Mycobacterium cookii</name>
    <dbReference type="NCBI Taxonomy" id="1775"/>
    <lineage>
        <taxon>Bacteria</taxon>
        <taxon>Bacillati</taxon>
        <taxon>Actinomycetota</taxon>
        <taxon>Actinomycetes</taxon>
        <taxon>Mycobacteriales</taxon>
        <taxon>Mycobacteriaceae</taxon>
        <taxon>Mycobacterium</taxon>
    </lineage>
</organism>
<gene>
    <name evidence="3" type="ORF">MCOO_37880</name>
</gene>
<keyword evidence="4" id="KW-1185">Reference proteome</keyword>
<dbReference type="RefSeq" id="WP_163779023.1">
    <property type="nucleotide sequence ID" value="NZ_AP022569.1"/>
</dbReference>
<evidence type="ECO:0000313" key="3">
    <source>
        <dbReference type="EMBL" id="BBX47773.1"/>
    </source>
</evidence>
<keyword evidence="2" id="KW-0812">Transmembrane</keyword>
<dbReference type="KEGG" id="mcoo:MCOO_37880"/>
<feature type="transmembrane region" description="Helical" evidence="2">
    <location>
        <begin position="61"/>
        <end position="83"/>
    </location>
</feature>
<proteinExistence type="predicted"/>
<protein>
    <submittedName>
        <fullName evidence="3">Uncharacterized protein</fullName>
    </submittedName>
</protein>
<evidence type="ECO:0000313" key="4">
    <source>
        <dbReference type="Proteomes" id="UP000465866"/>
    </source>
</evidence>
<dbReference type="AlphaFoldDB" id="A0A7I7L0X4"/>
<sequence length="259" mass="27960">MTEPKDIPAAQDLNDRTEQSKEVVPSEAEPAEAPSVWPQEDTEDIVPDINRRSVRQRLAEAAIWSALLFVLVGGTVLALVNVLKQPPRPPGQPPAKGPIDGTYRVDRYLGEGATRTPDGTVSTPTPKNSVVETEWWAFQSACPPQSCIAVGTRLDNTTHTQVAPNIGKQKMQSLRLINGQWISDPPNRVSQDCVAGKPGHDTRRSTMELMQLADGTFKGQESDLIESNECGRSGTVSTTPVVATRLGDLPAGLPPLKAK</sequence>
<evidence type="ECO:0000256" key="2">
    <source>
        <dbReference type="SAM" id="Phobius"/>
    </source>
</evidence>
<accession>A0A7I7L0X4</accession>
<keyword evidence="2" id="KW-0472">Membrane</keyword>
<feature type="compositionally biased region" description="Low complexity" evidence="1">
    <location>
        <begin position="22"/>
        <end position="36"/>
    </location>
</feature>
<reference evidence="3 4" key="1">
    <citation type="journal article" date="2019" name="Emerg. Microbes Infect.">
        <title>Comprehensive subspecies identification of 175 nontuberculous mycobacteria species based on 7547 genomic profiles.</title>
        <authorList>
            <person name="Matsumoto Y."/>
            <person name="Kinjo T."/>
            <person name="Motooka D."/>
            <person name="Nabeya D."/>
            <person name="Jung N."/>
            <person name="Uechi K."/>
            <person name="Horii T."/>
            <person name="Iida T."/>
            <person name="Fujita J."/>
            <person name="Nakamura S."/>
        </authorList>
    </citation>
    <scope>NUCLEOTIDE SEQUENCE [LARGE SCALE GENOMIC DNA]</scope>
    <source>
        <strain evidence="3 4">JCM 12404</strain>
    </source>
</reference>
<keyword evidence="2" id="KW-1133">Transmembrane helix</keyword>
<feature type="region of interest" description="Disordered" evidence="1">
    <location>
        <begin position="1"/>
        <end position="44"/>
    </location>
</feature>